<dbReference type="InterPro" id="IPR043129">
    <property type="entry name" value="ATPase_NBD"/>
</dbReference>
<dbReference type="InterPro" id="IPR001179">
    <property type="entry name" value="PPIase_FKBP_dom"/>
</dbReference>
<comment type="catalytic activity">
    <reaction evidence="1 5">
        <text>[protein]-peptidylproline (omega=180) = [protein]-peptidylproline (omega=0)</text>
        <dbReference type="Rhea" id="RHEA:16237"/>
        <dbReference type="Rhea" id="RHEA-COMP:10747"/>
        <dbReference type="Rhea" id="RHEA-COMP:10748"/>
        <dbReference type="ChEBI" id="CHEBI:83833"/>
        <dbReference type="ChEBI" id="CHEBI:83834"/>
        <dbReference type="EC" id="5.2.1.8"/>
    </reaction>
</comment>
<evidence type="ECO:0000256" key="1">
    <source>
        <dbReference type="ARBA" id="ARBA00000971"/>
    </source>
</evidence>
<keyword evidence="8" id="KW-1185">Reference proteome</keyword>
<dbReference type="SUPFAM" id="SSF54534">
    <property type="entry name" value="FKBP-like"/>
    <property type="match status" value="1"/>
</dbReference>
<dbReference type="PANTHER" id="PTHR43811:SF19">
    <property type="entry name" value="39 KDA FK506-BINDING NUCLEAR PROTEIN"/>
    <property type="match status" value="1"/>
</dbReference>
<dbReference type="InterPro" id="IPR046357">
    <property type="entry name" value="PPIase_dom_sf"/>
</dbReference>
<dbReference type="SUPFAM" id="SSF53067">
    <property type="entry name" value="Actin-like ATPase domain"/>
    <property type="match status" value="1"/>
</dbReference>
<dbReference type="Gene3D" id="3.30.420.40">
    <property type="match status" value="1"/>
</dbReference>
<name>A0ABP0L4Q1_9DINO</name>
<dbReference type="Pfam" id="PF00254">
    <property type="entry name" value="FKBP_C"/>
    <property type="match status" value="1"/>
</dbReference>
<evidence type="ECO:0000256" key="3">
    <source>
        <dbReference type="ARBA" id="ARBA00023110"/>
    </source>
</evidence>
<feature type="domain" description="PPIase FKBP-type" evidence="6">
    <location>
        <begin position="417"/>
        <end position="507"/>
    </location>
</feature>
<evidence type="ECO:0000256" key="4">
    <source>
        <dbReference type="ARBA" id="ARBA00023235"/>
    </source>
</evidence>
<protein>
    <recommendedName>
        <fullName evidence="2 5">peptidylprolyl isomerase</fullName>
        <ecNumber evidence="2 5">5.2.1.8</ecNumber>
    </recommendedName>
</protein>
<organism evidence="7 8">
    <name type="scientific">Durusdinium trenchii</name>
    <dbReference type="NCBI Taxonomy" id="1381693"/>
    <lineage>
        <taxon>Eukaryota</taxon>
        <taxon>Sar</taxon>
        <taxon>Alveolata</taxon>
        <taxon>Dinophyceae</taxon>
        <taxon>Suessiales</taxon>
        <taxon>Symbiodiniaceae</taxon>
        <taxon>Durusdinium</taxon>
    </lineage>
</organism>
<sequence length="509" mass="55310">MSRCLRAAFDIGSGATKLMVAEVEKGKVMKELFAKEIPVSFAIDWKQSSDGNLSEAIQEEGLSVLRQLVGECERLRVPREAARCAIATEVFRKAQRAGNGAGYLEKVLKELALPVLSQHEEAEVGFRTALALADVPNVICASFQITMRGDDGLQGYLGGLGTGVVTSICVEEVQKRTMAPKVTPNPVDSKAADELVVALKTRLDVVPSWLKQSVVTAIGGPNSMFCVAFEALGKRQYRPSEIREVLKSVVDQTDEELSSRAFCQGELREPPGYIVPKIALLLAVMEHCEISEVHFCSTIGSCPGLLISDEYFQTLENARLKMISVLARQLERLRVFRLQAPIANRGWCFGGFGGALLGGATFAQGVLGLRRALLIAPVVAGVAPQAARAAREGFTETPSGLQYKVLLDGDGPIPTTGQRIKADYTGWLDDFESDKKFDSSRDRRQPLEFQVGIGKVIKGWDEALLSMKVGERRQIIVPPQLGYGSRGIGPIPPGATLYFDVELKSIATR</sequence>
<dbReference type="GO" id="GO:0016853">
    <property type="term" value="F:isomerase activity"/>
    <property type="evidence" value="ECO:0007669"/>
    <property type="project" value="UniProtKB-KW"/>
</dbReference>
<dbReference type="PANTHER" id="PTHR43811">
    <property type="entry name" value="FKBP-TYPE PEPTIDYL-PROLYL CIS-TRANS ISOMERASE FKPA"/>
    <property type="match status" value="1"/>
</dbReference>
<dbReference type="Gene3D" id="3.10.50.40">
    <property type="match status" value="1"/>
</dbReference>
<evidence type="ECO:0000259" key="6">
    <source>
        <dbReference type="PROSITE" id="PS50059"/>
    </source>
</evidence>
<keyword evidence="3 5" id="KW-0697">Rotamase</keyword>
<dbReference type="Proteomes" id="UP001642464">
    <property type="component" value="Unassembled WGS sequence"/>
</dbReference>
<gene>
    <name evidence="7" type="ORF">SCF082_LOCUS20729</name>
</gene>
<evidence type="ECO:0000256" key="2">
    <source>
        <dbReference type="ARBA" id="ARBA00013194"/>
    </source>
</evidence>
<dbReference type="PROSITE" id="PS50059">
    <property type="entry name" value="FKBP_PPIASE"/>
    <property type="match status" value="1"/>
</dbReference>
<evidence type="ECO:0000313" key="8">
    <source>
        <dbReference type="Proteomes" id="UP001642464"/>
    </source>
</evidence>
<dbReference type="EC" id="5.2.1.8" evidence="2 5"/>
<comment type="caution">
    <text evidence="7">The sequence shown here is derived from an EMBL/GenBank/DDBJ whole genome shotgun (WGS) entry which is preliminary data.</text>
</comment>
<evidence type="ECO:0000256" key="5">
    <source>
        <dbReference type="PROSITE-ProRule" id="PRU00277"/>
    </source>
</evidence>
<accession>A0ABP0L4Q1</accession>
<evidence type="ECO:0000313" key="7">
    <source>
        <dbReference type="EMBL" id="CAK9034065.1"/>
    </source>
</evidence>
<dbReference type="EMBL" id="CAXAMM010014536">
    <property type="protein sequence ID" value="CAK9034065.1"/>
    <property type="molecule type" value="Genomic_DNA"/>
</dbReference>
<keyword evidence="4 5" id="KW-0413">Isomerase</keyword>
<reference evidence="7 8" key="1">
    <citation type="submission" date="2024-02" db="EMBL/GenBank/DDBJ databases">
        <authorList>
            <person name="Chen Y."/>
            <person name="Shah S."/>
            <person name="Dougan E. K."/>
            <person name="Thang M."/>
            <person name="Chan C."/>
        </authorList>
    </citation>
    <scope>NUCLEOTIDE SEQUENCE [LARGE SCALE GENOMIC DNA]</scope>
</reference>
<proteinExistence type="predicted"/>